<protein>
    <submittedName>
        <fullName evidence="4">3-oxoacyl-[acyl-carrier-protein] reductase FabG-like</fullName>
    </submittedName>
</protein>
<dbReference type="Gene3D" id="3.40.50.720">
    <property type="entry name" value="NAD(P)-binding Rossmann-like Domain"/>
    <property type="match status" value="1"/>
</dbReference>
<feature type="domain" description="Ketoreductase" evidence="2">
    <location>
        <begin position="8"/>
        <end position="187"/>
    </location>
</feature>
<organism evidence="3 4">
    <name type="scientific">Galleria mellonella</name>
    <name type="common">Greater wax moth</name>
    <dbReference type="NCBI Taxonomy" id="7137"/>
    <lineage>
        <taxon>Eukaryota</taxon>
        <taxon>Metazoa</taxon>
        <taxon>Ecdysozoa</taxon>
        <taxon>Arthropoda</taxon>
        <taxon>Hexapoda</taxon>
        <taxon>Insecta</taxon>
        <taxon>Pterygota</taxon>
        <taxon>Neoptera</taxon>
        <taxon>Endopterygota</taxon>
        <taxon>Lepidoptera</taxon>
        <taxon>Glossata</taxon>
        <taxon>Ditrysia</taxon>
        <taxon>Pyraloidea</taxon>
        <taxon>Pyralidae</taxon>
        <taxon>Galleriinae</taxon>
        <taxon>Galleria</taxon>
    </lineage>
</organism>
<dbReference type="SUPFAM" id="SSF51735">
    <property type="entry name" value="NAD(P)-binding Rossmann-fold domains"/>
    <property type="match status" value="1"/>
</dbReference>
<dbReference type="Proteomes" id="UP001652740">
    <property type="component" value="Unplaced"/>
</dbReference>
<dbReference type="InterPro" id="IPR020904">
    <property type="entry name" value="Sc_DH/Rdtase_CS"/>
</dbReference>
<dbReference type="InterPro" id="IPR002347">
    <property type="entry name" value="SDR_fam"/>
</dbReference>
<gene>
    <name evidence="4" type="primary">LOC113512574</name>
</gene>
<evidence type="ECO:0000259" key="2">
    <source>
        <dbReference type="SMART" id="SM00822"/>
    </source>
</evidence>
<keyword evidence="3" id="KW-1185">Reference proteome</keyword>
<evidence type="ECO:0000256" key="1">
    <source>
        <dbReference type="ARBA" id="ARBA00023002"/>
    </source>
</evidence>
<dbReference type="Pfam" id="PF13561">
    <property type="entry name" value="adh_short_C2"/>
    <property type="match status" value="1"/>
</dbReference>
<dbReference type="RefSeq" id="XP_052755087.1">
    <property type="nucleotide sequence ID" value="XM_052899127.1"/>
</dbReference>
<reference evidence="4" key="1">
    <citation type="submission" date="2025-08" db="UniProtKB">
        <authorList>
            <consortium name="RefSeq"/>
        </authorList>
    </citation>
    <scope>IDENTIFICATION</scope>
    <source>
        <tissue evidence="4">Whole larvae</tissue>
    </source>
</reference>
<dbReference type="SMART" id="SM00822">
    <property type="entry name" value="PKS_KR"/>
    <property type="match status" value="1"/>
</dbReference>
<dbReference type="InterPro" id="IPR036291">
    <property type="entry name" value="NAD(P)-bd_dom_sf"/>
</dbReference>
<dbReference type="PANTHER" id="PTHR43975:SF2">
    <property type="entry name" value="EG:BACR7A4.14 PROTEIN-RELATED"/>
    <property type="match status" value="1"/>
</dbReference>
<proteinExistence type="predicted"/>
<dbReference type="InterPro" id="IPR057326">
    <property type="entry name" value="KR_dom"/>
</dbReference>
<dbReference type="PRINTS" id="PR00080">
    <property type="entry name" value="SDRFAMILY"/>
</dbReference>
<name>A0ABM3MUP8_GALME</name>
<sequence>MEADLSDKVVLVTGASAGIGRAAALLLARCGARLALAGRDERSLRAAADSCARAAGRAALALPADLACDRGCRLVAAKTIEHFGRLDVLVNNAAITARCTIQTTDMETFDRVFAVNIRGVYNLTRLLVPELIKSRGNIINVSSIVGSTVSIGQLPYAMAKAALDYFSRLIAVELAPFGVRVNTVSPGITVSKMVQRVTNYTDEQYQEFLKEAATTIPLGEVCVGEDIAKMIVHLASDNSRLVTGVNVQVDGGLQYTNDHRLIKKQVQ</sequence>
<evidence type="ECO:0000313" key="3">
    <source>
        <dbReference type="Proteomes" id="UP001652740"/>
    </source>
</evidence>
<keyword evidence="1" id="KW-0560">Oxidoreductase</keyword>
<dbReference type="PANTHER" id="PTHR43975">
    <property type="entry name" value="ZGC:101858"/>
    <property type="match status" value="1"/>
</dbReference>
<evidence type="ECO:0000313" key="4">
    <source>
        <dbReference type="RefSeq" id="XP_052755087.1"/>
    </source>
</evidence>
<dbReference type="PRINTS" id="PR00081">
    <property type="entry name" value="GDHRDH"/>
</dbReference>
<accession>A0ABM3MUP8</accession>
<dbReference type="GeneID" id="113512574"/>
<dbReference type="PROSITE" id="PS00061">
    <property type="entry name" value="ADH_SHORT"/>
    <property type="match status" value="1"/>
</dbReference>